<sequence length="165" mass="19231">MGFLSPNASKPTFLGIFNRHLIRKLLTVYAVFVFYYYMAFNLAHPHYGNIYEHELETFIPRIIDSCVRDEANCHHKSGVIAASLVSMSHIFACDKESSASRSISEELDKLADEIFECKTSGCVYRFYDQHENFYKEIGMEVDRMYYQKTELKSCFDENAFAVFHK</sequence>
<dbReference type="AlphaFoldDB" id="A0A1I7SXQ7"/>
<evidence type="ECO:0000313" key="2">
    <source>
        <dbReference type="Proteomes" id="UP000095282"/>
    </source>
</evidence>
<protein>
    <submittedName>
        <fullName evidence="3">DUF19 domain-containing protein</fullName>
    </submittedName>
</protein>
<dbReference type="Proteomes" id="UP000095282">
    <property type="component" value="Unplaced"/>
</dbReference>
<accession>A0A1I7SXQ7</accession>
<organism evidence="2 3">
    <name type="scientific">Caenorhabditis tropicalis</name>
    <dbReference type="NCBI Taxonomy" id="1561998"/>
    <lineage>
        <taxon>Eukaryota</taxon>
        <taxon>Metazoa</taxon>
        <taxon>Ecdysozoa</taxon>
        <taxon>Nematoda</taxon>
        <taxon>Chromadorea</taxon>
        <taxon>Rhabditida</taxon>
        <taxon>Rhabditina</taxon>
        <taxon>Rhabditomorpha</taxon>
        <taxon>Rhabditoidea</taxon>
        <taxon>Rhabditidae</taxon>
        <taxon>Peloderinae</taxon>
        <taxon>Caenorhabditis</taxon>
    </lineage>
</organism>
<keyword evidence="1" id="KW-0472">Membrane</keyword>
<evidence type="ECO:0000256" key="1">
    <source>
        <dbReference type="SAM" id="Phobius"/>
    </source>
</evidence>
<keyword evidence="1" id="KW-0812">Transmembrane</keyword>
<feature type="transmembrane region" description="Helical" evidence="1">
    <location>
        <begin position="21"/>
        <end position="38"/>
    </location>
</feature>
<proteinExistence type="predicted"/>
<dbReference type="WBParaSite" id="Csp11.Scaffold171.g623.t1">
    <property type="protein sequence ID" value="Csp11.Scaffold171.g623.t1"/>
    <property type="gene ID" value="Csp11.Scaffold171.g623"/>
</dbReference>
<evidence type="ECO:0000313" key="3">
    <source>
        <dbReference type="WBParaSite" id="Csp11.Scaffold171.g623.t1"/>
    </source>
</evidence>
<keyword evidence="2" id="KW-1185">Reference proteome</keyword>
<name>A0A1I7SXQ7_9PELO</name>
<keyword evidence="1" id="KW-1133">Transmembrane helix</keyword>
<reference evidence="3" key="1">
    <citation type="submission" date="2016-11" db="UniProtKB">
        <authorList>
            <consortium name="WormBaseParasite"/>
        </authorList>
    </citation>
    <scope>IDENTIFICATION</scope>
</reference>